<dbReference type="AlphaFoldDB" id="A0A8V5GSA2"/>
<evidence type="ECO:0000313" key="1">
    <source>
        <dbReference type="Ensembl" id="ENSMUNP00000025235.1"/>
    </source>
</evidence>
<reference evidence="1" key="1">
    <citation type="submission" date="2020-03" db="EMBL/GenBank/DDBJ databases">
        <title>Melopsittacus undulatus (budgerigar) genome, bMelUnd1, maternal haplotype with Z.</title>
        <authorList>
            <person name="Gedman G."/>
            <person name="Mountcastle J."/>
            <person name="Haase B."/>
            <person name="Formenti G."/>
            <person name="Wright T."/>
            <person name="Apodaca J."/>
            <person name="Pelan S."/>
            <person name="Chow W."/>
            <person name="Rhie A."/>
            <person name="Howe K."/>
            <person name="Fedrigo O."/>
            <person name="Jarvis E.D."/>
        </authorList>
    </citation>
    <scope>NUCLEOTIDE SEQUENCE [LARGE SCALE GENOMIC DNA]</scope>
</reference>
<accession>A0A8V5GSA2</accession>
<name>A0A8V5GSA2_MELUD</name>
<reference evidence="1" key="2">
    <citation type="submission" date="2025-08" db="UniProtKB">
        <authorList>
            <consortium name="Ensembl"/>
        </authorList>
    </citation>
    <scope>IDENTIFICATION</scope>
</reference>
<proteinExistence type="predicted"/>
<evidence type="ECO:0000313" key="2">
    <source>
        <dbReference type="Proteomes" id="UP000694405"/>
    </source>
</evidence>
<protein>
    <submittedName>
        <fullName evidence="1">Uncharacterized protein</fullName>
    </submittedName>
</protein>
<keyword evidence="2" id="KW-1185">Reference proteome</keyword>
<organism evidence="1 2">
    <name type="scientific">Melopsittacus undulatus</name>
    <name type="common">Budgerigar</name>
    <name type="synonym">Psittacus undulatus</name>
    <dbReference type="NCBI Taxonomy" id="13146"/>
    <lineage>
        <taxon>Eukaryota</taxon>
        <taxon>Metazoa</taxon>
        <taxon>Chordata</taxon>
        <taxon>Craniata</taxon>
        <taxon>Vertebrata</taxon>
        <taxon>Euteleostomi</taxon>
        <taxon>Archelosauria</taxon>
        <taxon>Archosauria</taxon>
        <taxon>Dinosauria</taxon>
        <taxon>Saurischia</taxon>
        <taxon>Theropoda</taxon>
        <taxon>Coelurosauria</taxon>
        <taxon>Aves</taxon>
        <taxon>Neognathae</taxon>
        <taxon>Neoaves</taxon>
        <taxon>Telluraves</taxon>
        <taxon>Australaves</taxon>
        <taxon>Psittaciformes</taxon>
        <taxon>Psittaculidae</taxon>
        <taxon>Melopsittacus</taxon>
    </lineage>
</organism>
<reference evidence="1" key="3">
    <citation type="submission" date="2025-09" db="UniProtKB">
        <authorList>
            <consortium name="Ensembl"/>
        </authorList>
    </citation>
    <scope>IDENTIFICATION</scope>
</reference>
<dbReference type="Ensembl" id="ENSMUNT00000030603.1">
    <property type="protein sequence ID" value="ENSMUNP00000025235.1"/>
    <property type="gene ID" value="ENSMUNG00000018765.1"/>
</dbReference>
<sequence length="190" mass="21770">QPHTPHPWGPWGSVAECLSPRGRCRGAAPEPVPLASVPLALSPPLPQSPQAKGLSPVWMRRCWVRLEPRLKLLPQSPQRWGRSPLWVLRCLAKAERWEKLFPQSGHRWGGGAEDPSGTIRARGGPGPPVWSPHGYGRSPVWMRRCRSRSERWMKPLPQSPHRWGRSPVWMRRCWVRLEPRLKPLPQSPHR</sequence>
<dbReference type="Proteomes" id="UP000694405">
    <property type="component" value="Unassembled WGS sequence"/>
</dbReference>